<dbReference type="AlphaFoldDB" id="A0A839F2H4"/>
<keyword evidence="3" id="KW-1185">Reference proteome</keyword>
<gene>
    <name evidence="2" type="ORF">FHW12_002283</name>
</gene>
<evidence type="ECO:0000259" key="1">
    <source>
        <dbReference type="Pfam" id="PF13579"/>
    </source>
</evidence>
<dbReference type="InterPro" id="IPR028098">
    <property type="entry name" value="Glyco_trans_4-like_N"/>
</dbReference>
<dbReference type="Pfam" id="PF13579">
    <property type="entry name" value="Glyco_trans_4_4"/>
    <property type="match status" value="1"/>
</dbReference>
<evidence type="ECO:0000313" key="2">
    <source>
        <dbReference type="EMBL" id="MBA8888059.1"/>
    </source>
</evidence>
<evidence type="ECO:0000313" key="3">
    <source>
        <dbReference type="Proteomes" id="UP000550401"/>
    </source>
</evidence>
<dbReference type="PANTHER" id="PTHR45947:SF3">
    <property type="entry name" value="SULFOQUINOVOSYL TRANSFERASE SQD2"/>
    <property type="match status" value="1"/>
</dbReference>
<dbReference type="GO" id="GO:0016758">
    <property type="term" value="F:hexosyltransferase activity"/>
    <property type="evidence" value="ECO:0007669"/>
    <property type="project" value="TreeGrafter"/>
</dbReference>
<dbReference type="Gene3D" id="3.40.50.2000">
    <property type="entry name" value="Glycogen Phosphorylase B"/>
    <property type="match status" value="2"/>
</dbReference>
<dbReference type="Proteomes" id="UP000550401">
    <property type="component" value="Unassembled WGS sequence"/>
</dbReference>
<feature type="domain" description="Glycosyltransferase subfamily 4-like N-terminal" evidence="1">
    <location>
        <begin position="15"/>
        <end position="180"/>
    </location>
</feature>
<dbReference type="PANTHER" id="PTHR45947">
    <property type="entry name" value="SULFOQUINOVOSYL TRANSFERASE SQD2"/>
    <property type="match status" value="1"/>
</dbReference>
<protein>
    <submittedName>
        <fullName evidence="2">Glycosyltransferase involved in cell wall biosynthesis</fullName>
    </submittedName>
</protein>
<organism evidence="2 3">
    <name type="scientific">Dokdonella fugitiva</name>
    <dbReference type="NCBI Taxonomy" id="328517"/>
    <lineage>
        <taxon>Bacteria</taxon>
        <taxon>Pseudomonadati</taxon>
        <taxon>Pseudomonadota</taxon>
        <taxon>Gammaproteobacteria</taxon>
        <taxon>Lysobacterales</taxon>
        <taxon>Rhodanobacteraceae</taxon>
        <taxon>Dokdonella</taxon>
    </lineage>
</organism>
<name>A0A839F2H4_9GAMM</name>
<dbReference type="SUPFAM" id="SSF53756">
    <property type="entry name" value="UDP-Glycosyltransferase/glycogen phosphorylase"/>
    <property type="match status" value="1"/>
</dbReference>
<comment type="caution">
    <text evidence="2">The sequence shown here is derived from an EMBL/GenBank/DDBJ whole genome shotgun (WGS) entry which is preliminary data.</text>
</comment>
<accession>A0A839F2H4</accession>
<sequence>MRILHLGKYYVPQRGGIERHTQALAEACVRAGDPVAVLVHRAPGHWRGTRELIAGVEVRRAGCIAAPVYTPLSPAYPFELSRALREFAPDLLHMHLPNPSCFAALASPAARRLPWIVHWHADVPPDAPDWRLRLGYRVYRPFEQAVLARAASVIATSQPYFEASRALQAWRSKVRIVPLGIDAARATAPRADLWPATDGVRLLAVGRLGRYKGFDVLVDALASTADASLLLVGDGECARELRALARARGVDGRIAFAGDIDDATLEAAYAAADAFILPSLDRGEAFGLVLLEAMRAGLPVVASAIPGSGVGFVVADGESGLLVEPGDRVALAAALVRLRDPALRARLGDAGRERWNALFTLDRSVRSVRAIYAAASAGNPGSAG</sequence>
<reference evidence="2 3" key="1">
    <citation type="submission" date="2020-07" db="EMBL/GenBank/DDBJ databases">
        <title>Genomic Encyclopedia of Type Strains, Phase IV (KMG-V): Genome sequencing to study the core and pangenomes of soil and plant-associated prokaryotes.</title>
        <authorList>
            <person name="Whitman W."/>
        </authorList>
    </citation>
    <scope>NUCLEOTIDE SEQUENCE [LARGE SCALE GENOMIC DNA]</scope>
    <source>
        <strain evidence="2 3">RH2WT43</strain>
    </source>
</reference>
<dbReference type="InterPro" id="IPR050194">
    <property type="entry name" value="Glycosyltransferase_grp1"/>
</dbReference>
<dbReference type="RefSeq" id="WP_182531129.1">
    <property type="nucleotide sequence ID" value="NZ_JACGXL010000003.1"/>
</dbReference>
<dbReference type="Pfam" id="PF13692">
    <property type="entry name" value="Glyco_trans_1_4"/>
    <property type="match status" value="1"/>
</dbReference>
<dbReference type="EMBL" id="JACGXL010000003">
    <property type="protein sequence ID" value="MBA8888059.1"/>
    <property type="molecule type" value="Genomic_DNA"/>
</dbReference>
<keyword evidence="2" id="KW-0808">Transferase</keyword>
<proteinExistence type="predicted"/>